<dbReference type="Pfam" id="PF04597">
    <property type="entry name" value="Ribophorin_I"/>
    <property type="match status" value="1"/>
</dbReference>
<dbReference type="GO" id="GO:0008250">
    <property type="term" value="C:oligosaccharyltransferase complex"/>
    <property type="evidence" value="ECO:0007669"/>
    <property type="project" value="UniProtKB-UniRule"/>
</dbReference>
<evidence type="ECO:0000256" key="2">
    <source>
        <dbReference type="ARBA" id="ARBA00004115"/>
    </source>
</evidence>
<evidence type="ECO:0000256" key="3">
    <source>
        <dbReference type="ARBA" id="ARBA00004922"/>
    </source>
</evidence>
<keyword evidence="9 10" id="KW-0472">Membrane</keyword>
<evidence type="ECO:0000256" key="1">
    <source>
        <dbReference type="ARBA" id="ARBA00002791"/>
    </source>
</evidence>
<dbReference type="GO" id="GO:0016740">
    <property type="term" value="F:transferase activity"/>
    <property type="evidence" value="ECO:0007669"/>
    <property type="project" value="UniProtKB-KW"/>
</dbReference>
<evidence type="ECO:0000256" key="6">
    <source>
        <dbReference type="ARBA" id="ARBA00022729"/>
    </source>
</evidence>
<evidence type="ECO:0000256" key="7">
    <source>
        <dbReference type="ARBA" id="ARBA00022824"/>
    </source>
</evidence>
<keyword evidence="12" id="KW-1185">Reference proteome</keyword>
<dbReference type="AlphaFoldDB" id="A0A8H6Y2D4"/>
<dbReference type="InterPro" id="IPR007676">
    <property type="entry name" value="Ribophorin_I"/>
</dbReference>
<name>A0A8H6Y2D4_9AGAR</name>
<keyword evidence="5 10" id="KW-0812">Transmembrane</keyword>
<evidence type="ECO:0000256" key="9">
    <source>
        <dbReference type="ARBA" id="ARBA00023136"/>
    </source>
</evidence>
<organism evidence="11 12">
    <name type="scientific">Mycena venus</name>
    <dbReference type="NCBI Taxonomy" id="2733690"/>
    <lineage>
        <taxon>Eukaryota</taxon>
        <taxon>Fungi</taxon>
        <taxon>Dikarya</taxon>
        <taxon>Basidiomycota</taxon>
        <taxon>Agaricomycotina</taxon>
        <taxon>Agaricomycetes</taxon>
        <taxon>Agaricomycetidae</taxon>
        <taxon>Agaricales</taxon>
        <taxon>Marasmiineae</taxon>
        <taxon>Mycenaceae</taxon>
        <taxon>Mycena</taxon>
    </lineage>
</organism>
<evidence type="ECO:0000256" key="10">
    <source>
        <dbReference type="RuleBase" id="RU361143"/>
    </source>
</evidence>
<dbReference type="GO" id="GO:0018279">
    <property type="term" value="P:protein N-linked glycosylation via asparagine"/>
    <property type="evidence" value="ECO:0007669"/>
    <property type="project" value="TreeGrafter"/>
</dbReference>
<evidence type="ECO:0000313" key="11">
    <source>
        <dbReference type="EMBL" id="KAF7352800.1"/>
    </source>
</evidence>
<comment type="subunit">
    <text evidence="10">Component of the oligosaccharyltransferase (OST) complex.</text>
</comment>
<feature type="transmembrane region" description="Helical" evidence="10">
    <location>
        <begin position="471"/>
        <end position="488"/>
    </location>
</feature>
<comment type="similarity">
    <text evidence="4 10">Belongs to the OST1 family.</text>
</comment>
<dbReference type="OrthoDB" id="310030at2759"/>
<keyword evidence="8 10" id="KW-1133">Transmembrane helix</keyword>
<gene>
    <name evidence="11" type="ORF">MVEN_01246800</name>
</gene>
<dbReference type="EMBL" id="JACAZI010000009">
    <property type="protein sequence ID" value="KAF7352800.1"/>
    <property type="molecule type" value="Genomic_DNA"/>
</dbReference>
<accession>A0A8H6Y2D4</accession>
<proteinExistence type="inferred from homology"/>
<evidence type="ECO:0000256" key="8">
    <source>
        <dbReference type="ARBA" id="ARBA00022989"/>
    </source>
</evidence>
<comment type="function">
    <text evidence="1 10">Subunit of the oligosaccharyl transferase (OST) complex that catalyzes the initial transfer of a defined glycan (Glc(3)Man(9)GlcNAc(2) in eukaryotes) from the lipid carrier dolichol-pyrophosphate to an asparagine residue within an Asn-X-Ser/Thr consensus motif in nascent polypeptide chains, the first step in protein N-glycosylation. N-glycosylation occurs cotranslationally and the complex associates with the Sec61 complex at the channel-forming translocon complex that mediates protein translocation across the endoplasmic reticulum (ER). All subunits are required for a maximal enzyme activity.</text>
</comment>
<evidence type="ECO:0000256" key="5">
    <source>
        <dbReference type="ARBA" id="ARBA00022692"/>
    </source>
</evidence>
<evidence type="ECO:0000256" key="4">
    <source>
        <dbReference type="ARBA" id="ARBA00008905"/>
    </source>
</evidence>
<comment type="subcellular location">
    <subcellularLocation>
        <location evidence="2 10">Endoplasmic reticulum membrane</location>
        <topology evidence="2 10">Single-pass type I membrane protein</topology>
    </subcellularLocation>
</comment>
<keyword evidence="7 10" id="KW-0256">Endoplasmic reticulum</keyword>
<dbReference type="PANTHER" id="PTHR21049:SF0">
    <property type="entry name" value="DOLICHYL-DIPHOSPHOOLIGOSACCHARIDE--PROTEIN GLYCOSYLTRANSFERASE SUBUNIT 1"/>
    <property type="match status" value="1"/>
</dbReference>
<reference evidence="11" key="1">
    <citation type="submission" date="2020-05" db="EMBL/GenBank/DDBJ databases">
        <title>Mycena genomes resolve the evolution of fungal bioluminescence.</title>
        <authorList>
            <person name="Tsai I.J."/>
        </authorList>
    </citation>
    <scope>NUCLEOTIDE SEQUENCE</scope>
    <source>
        <strain evidence="11">CCC161011</strain>
    </source>
</reference>
<keyword evidence="11" id="KW-0808">Transferase</keyword>
<dbReference type="PANTHER" id="PTHR21049">
    <property type="entry name" value="RIBOPHORIN I"/>
    <property type="match status" value="1"/>
</dbReference>
<evidence type="ECO:0000313" key="12">
    <source>
        <dbReference type="Proteomes" id="UP000620124"/>
    </source>
</evidence>
<dbReference type="UniPathway" id="UPA00378"/>
<comment type="caution">
    <text evidence="11">The sequence shown here is derived from an EMBL/GenBank/DDBJ whole genome shotgun (WGS) entry which is preliminary data.</text>
</comment>
<sequence length="498" mass="55140">MVRWCTASLLSFTLFALASADSFENTAIVRTVELGGSLVQVTTTFAVKALEANSKVYTVALSDAEKQTASWLEARVKGQPNVLEVADRGPDSKFAVPFQHTVSFLIFYSGVHLLDISLPQPLGLNASTNIVLETIQTHATYPWPERASQQDPQGLKYKTDLLVLSPYRTAVQRTKIRSPSPSVHSYTTPENVGDFTLDAPVTKSGATITYGPYNNIAPSANEKFISKHQQPVFIHYDYEYPVLQIPKLKRAAEISHWGANLNIQDDIHLRNAGPALKGHFSRLEHQTQTFYKRSAPHVIPGLTLHLPAGIRNAYYYDLNGNVSTSRLRTAPSVPKNAQANQYSLLELRPRYPIMGGWNYSFTLGWDSPLADSASVDKTTGKYIVQVPVWTPIPASVVNEAEVKIILPEGATDVEFATPFPAVSSAMSTHITYLDTVGRPTITLHFKDLTERHAQPIFVSYNVPLSAHLKKPIAVAVAFFSVFAFALITRRIDLRIHKN</sequence>
<comment type="pathway">
    <text evidence="3 10">Protein modification; protein glycosylation.</text>
</comment>
<feature type="signal peptide" evidence="10">
    <location>
        <begin position="1"/>
        <end position="20"/>
    </location>
</feature>
<dbReference type="Proteomes" id="UP000620124">
    <property type="component" value="Unassembled WGS sequence"/>
</dbReference>
<feature type="chain" id="PRO_5034680432" description="Dolichyl-diphosphooligosaccharide--protein glycosyltransferase subunit 1" evidence="10">
    <location>
        <begin position="21"/>
        <end position="498"/>
    </location>
</feature>
<keyword evidence="6 10" id="KW-0732">Signal</keyword>
<protein>
    <recommendedName>
        <fullName evidence="10">Dolichyl-diphosphooligosaccharide--protein glycosyltransferase subunit 1</fullName>
    </recommendedName>
</protein>